<evidence type="ECO:0000256" key="3">
    <source>
        <dbReference type="ARBA" id="ARBA00011738"/>
    </source>
</evidence>
<comment type="caution">
    <text evidence="19">The sequence shown here is derived from an EMBL/GenBank/DDBJ whole genome shotgun (WGS) entry which is preliminary data.</text>
</comment>
<evidence type="ECO:0000256" key="12">
    <source>
        <dbReference type="ARBA" id="ARBA00022917"/>
    </source>
</evidence>
<name>A0A7X9FTG9_9DELT</name>
<proteinExistence type="predicted"/>
<dbReference type="InterPro" id="IPR051270">
    <property type="entry name" value="Tyrosine-tRNA_ligase_regulator"/>
</dbReference>
<comment type="catalytic activity">
    <reaction evidence="15">
        <text>tRNA(Met) + L-methionine + ATP = L-methionyl-tRNA(Met) + AMP + diphosphate</text>
        <dbReference type="Rhea" id="RHEA:13481"/>
        <dbReference type="Rhea" id="RHEA-COMP:9667"/>
        <dbReference type="Rhea" id="RHEA-COMP:9698"/>
        <dbReference type="ChEBI" id="CHEBI:30616"/>
        <dbReference type="ChEBI" id="CHEBI:33019"/>
        <dbReference type="ChEBI" id="CHEBI:57844"/>
        <dbReference type="ChEBI" id="CHEBI:78442"/>
        <dbReference type="ChEBI" id="CHEBI:78530"/>
        <dbReference type="ChEBI" id="CHEBI:456215"/>
        <dbReference type="EC" id="6.1.1.10"/>
    </reaction>
</comment>
<keyword evidence="8 19" id="KW-0436">Ligase</keyword>
<dbReference type="PANTHER" id="PTHR11586">
    <property type="entry name" value="TRNA-AMINOACYLATION COFACTOR ARC1 FAMILY MEMBER"/>
    <property type="match status" value="1"/>
</dbReference>
<evidence type="ECO:0000256" key="2">
    <source>
        <dbReference type="ARBA" id="ARBA00004496"/>
    </source>
</evidence>
<dbReference type="GO" id="GO:0000049">
    <property type="term" value="F:tRNA binding"/>
    <property type="evidence" value="ECO:0007669"/>
    <property type="project" value="UniProtKB-UniRule"/>
</dbReference>
<dbReference type="GO" id="GO:0004825">
    <property type="term" value="F:methionine-tRNA ligase activity"/>
    <property type="evidence" value="ECO:0007669"/>
    <property type="project" value="UniProtKB-EC"/>
</dbReference>
<gene>
    <name evidence="19" type="primary">metG</name>
    <name evidence="19" type="ORF">GYA55_10105</name>
</gene>
<keyword evidence="10" id="KW-0067">ATP-binding</keyword>
<dbReference type="EC" id="6.1.1.10" evidence="4"/>
<evidence type="ECO:0000256" key="5">
    <source>
        <dbReference type="ARBA" id="ARBA00018753"/>
    </source>
</evidence>
<evidence type="ECO:0000313" key="20">
    <source>
        <dbReference type="Proteomes" id="UP000524246"/>
    </source>
</evidence>
<dbReference type="CDD" id="cd02800">
    <property type="entry name" value="tRNA_bind_EcMetRS_like"/>
    <property type="match status" value="1"/>
</dbReference>
<dbReference type="FunFam" id="2.40.50.140:FF:000042">
    <property type="entry name" value="Methionine--tRNA ligase"/>
    <property type="match status" value="1"/>
</dbReference>
<dbReference type="GO" id="GO:0005737">
    <property type="term" value="C:cytoplasm"/>
    <property type="evidence" value="ECO:0007669"/>
    <property type="project" value="UniProtKB-SubCell"/>
</dbReference>
<dbReference type="SUPFAM" id="SSF50249">
    <property type="entry name" value="Nucleic acid-binding proteins"/>
    <property type="match status" value="1"/>
</dbReference>
<dbReference type="Proteomes" id="UP000524246">
    <property type="component" value="Unassembled WGS sequence"/>
</dbReference>
<keyword evidence="9" id="KW-0547">Nucleotide-binding</keyword>
<feature type="region of interest" description="Disordered" evidence="17">
    <location>
        <begin position="1"/>
        <end position="20"/>
    </location>
</feature>
<evidence type="ECO:0000256" key="1">
    <source>
        <dbReference type="ARBA" id="ARBA00003314"/>
    </source>
</evidence>
<evidence type="ECO:0000256" key="10">
    <source>
        <dbReference type="ARBA" id="ARBA00022840"/>
    </source>
</evidence>
<keyword evidence="13" id="KW-0030">Aminoacyl-tRNA synthetase</keyword>
<keyword evidence="7 16" id="KW-0820">tRNA-binding</keyword>
<accession>A0A7X9FTG9</accession>
<evidence type="ECO:0000256" key="16">
    <source>
        <dbReference type="PROSITE-ProRule" id="PRU00209"/>
    </source>
</evidence>
<evidence type="ECO:0000256" key="14">
    <source>
        <dbReference type="ARBA" id="ARBA00030904"/>
    </source>
</evidence>
<evidence type="ECO:0000256" key="17">
    <source>
        <dbReference type="SAM" id="MobiDB-lite"/>
    </source>
</evidence>
<keyword evidence="6" id="KW-0963">Cytoplasm</keyword>
<evidence type="ECO:0000256" key="7">
    <source>
        <dbReference type="ARBA" id="ARBA00022555"/>
    </source>
</evidence>
<dbReference type="EMBL" id="JAAZON010000456">
    <property type="protein sequence ID" value="NMC63504.1"/>
    <property type="molecule type" value="Genomic_DNA"/>
</dbReference>
<evidence type="ECO:0000256" key="9">
    <source>
        <dbReference type="ARBA" id="ARBA00022741"/>
    </source>
</evidence>
<evidence type="ECO:0000256" key="4">
    <source>
        <dbReference type="ARBA" id="ARBA00012838"/>
    </source>
</evidence>
<comment type="subcellular location">
    <subcellularLocation>
        <location evidence="2">Cytoplasm</location>
    </subcellularLocation>
</comment>
<dbReference type="AlphaFoldDB" id="A0A7X9FTG9"/>
<dbReference type="PANTHER" id="PTHR11586:SF37">
    <property type="entry name" value="TRNA-BINDING DOMAIN-CONTAINING PROTEIN"/>
    <property type="match status" value="1"/>
</dbReference>
<feature type="domain" description="TRNA-binding" evidence="18">
    <location>
        <begin position="33"/>
        <end position="137"/>
    </location>
</feature>
<dbReference type="NCBIfam" id="TIGR00399">
    <property type="entry name" value="metG_C_term"/>
    <property type="match status" value="1"/>
</dbReference>
<sequence length="137" mass="15053">MNDANQEINPTNTETRSQMTLEAPEQKLVSIDQFAEIELRVALVEEAESIPKSKKLLKLQVFLGEKLGRRQILAGIAQYTSPEALIGKKIIVVANLQPATLMGLQSQGMLLAVQNEDSSKVEVIQAPEGFEPGARIR</sequence>
<organism evidence="19 20">
    <name type="scientific">SAR324 cluster bacterium</name>
    <dbReference type="NCBI Taxonomy" id="2024889"/>
    <lineage>
        <taxon>Bacteria</taxon>
        <taxon>Deltaproteobacteria</taxon>
        <taxon>SAR324 cluster</taxon>
    </lineage>
</organism>
<keyword evidence="12" id="KW-0648">Protein biosynthesis</keyword>
<dbReference type="InterPro" id="IPR004495">
    <property type="entry name" value="Met-tRNA-synth_bsu_C"/>
</dbReference>
<evidence type="ECO:0000256" key="6">
    <source>
        <dbReference type="ARBA" id="ARBA00022490"/>
    </source>
</evidence>
<reference evidence="19 20" key="1">
    <citation type="journal article" date="2020" name="Biotechnol. Biofuels">
        <title>New insights from the biogas microbiome by comprehensive genome-resolved metagenomics of nearly 1600 species originating from multiple anaerobic digesters.</title>
        <authorList>
            <person name="Campanaro S."/>
            <person name="Treu L."/>
            <person name="Rodriguez-R L.M."/>
            <person name="Kovalovszki A."/>
            <person name="Ziels R.M."/>
            <person name="Maus I."/>
            <person name="Zhu X."/>
            <person name="Kougias P.G."/>
            <person name="Basile A."/>
            <person name="Luo G."/>
            <person name="Schluter A."/>
            <person name="Konstantinidis K.T."/>
            <person name="Angelidaki I."/>
        </authorList>
    </citation>
    <scope>NUCLEOTIDE SEQUENCE [LARGE SCALE GENOMIC DNA]</scope>
    <source>
        <strain evidence="19">AS27yjCOA_65</strain>
    </source>
</reference>
<dbReference type="GO" id="GO:0005524">
    <property type="term" value="F:ATP binding"/>
    <property type="evidence" value="ECO:0007669"/>
    <property type="project" value="UniProtKB-KW"/>
</dbReference>
<keyword evidence="11 16" id="KW-0694">RNA-binding</keyword>
<evidence type="ECO:0000256" key="11">
    <source>
        <dbReference type="ARBA" id="ARBA00022884"/>
    </source>
</evidence>
<evidence type="ECO:0000259" key="18">
    <source>
        <dbReference type="PROSITE" id="PS50886"/>
    </source>
</evidence>
<dbReference type="PROSITE" id="PS50886">
    <property type="entry name" value="TRBD"/>
    <property type="match status" value="1"/>
</dbReference>
<evidence type="ECO:0000256" key="15">
    <source>
        <dbReference type="ARBA" id="ARBA00047364"/>
    </source>
</evidence>
<dbReference type="Gene3D" id="2.40.50.140">
    <property type="entry name" value="Nucleic acid-binding proteins"/>
    <property type="match status" value="1"/>
</dbReference>
<evidence type="ECO:0000313" key="19">
    <source>
        <dbReference type="EMBL" id="NMC63504.1"/>
    </source>
</evidence>
<evidence type="ECO:0000256" key="13">
    <source>
        <dbReference type="ARBA" id="ARBA00023146"/>
    </source>
</evidence>
<comment type="function">
    <text evidence="1">Is required not only for elongation of protein synthesis but also for the initiation of all mRNA translation through initiator tRNA(fMet) aminoacylation.</text>
</comment>
<dbReference type="InterPro" id="IPR002547">
    <property type="entry name" value="tRNA-bd_dom"/>
</dbReference>
<protein>
    <recommendedName>
        <fullName evidence="5">Methionine--tRNA ligase</fullName>
        <ecNumber evidence="4">6.1.1.10</ecNumber>
    </recommendedName>
    <alternativeName>
        <fullName evidence="14">Methionyl-tRNA synthetase</fullName>
    </alternativeName>
</protein>
<dbReference type="GO" id="GO:0006431">
    <property type="term" value="P:methionyl-tRNA aminoacylation"/>
    <property type="evidence" value="ECO:0007669"/>
    <property type="project" value="InterPro"/>
</dbReference>
<dbReference type="Pfam" id="PF01588">
    <property type="entry name" value="tRNA_bind"/>
    <property type="match status" value="1"/>
</dbReference>
<evidence type="ECO:0000256" key="8">
    <source>
        <dbReference type="ARBA" id="ARBA00022598"/>
    </source>
</evidence>
<comment type="subunit">
    <text evidence="3">Homodimer.</text>
</comment>
<dbReference type="InterPro" id="IPR012340">
    <property type="entry name" value="NA-bd_OB-fold"/>
</dbReference>